<dbReference type="Gene3D" id="1.10.10.10">
    <property type="entry name" value="Winged helix-like DNA-binding domain superfamily/Winged helix DNA-binding domain"/>
    <property type="match status" value="1"/>
</dbReference>
<dbReference type="Gene3D" id="3.30.420.40">
    <property type="match status" value="2"/>
</dbReference>
<dbReference type="EC" id="2.7.1.4" evidence="3"/>
<dbReference type="EMBL" id="LR134406">
    <property type="protein sequence ID" value="VEH70104.1"/>
    <property type="molecule type" value="Genomic_DNA"/>
</dbReference>
<keyword evidence="3" id="KW-0808">Transferase</keyword>
<dbReference type="SUPFAM" id="SSF53067">
    <property type="entry name" value="Actin-like ATPase domain"/>
    <property type="match status" value="1"/>
</dbReference>
<dbReference type="Pfam" id="PF00480">
    <property type="entry name" value="ROK"/>
    <property type="match status" value="1"/>
</dbReference>
<dbReference type="Proteomes" id="UP000273044">
    <property type="component" value="Chromosome"/>
</dbReference>
<evidence type="ECO:0000313" key="3">
    <source>
        <dbReference type="EMBL" id="VEH70104.1"/>
    </source>
</evidence>
<keyword evidence="3" id="KW-0418">Kinase</keyword>
<reference evidence="3 4" key="1">
    <citation type="submission" date="2018-12" db="EMBL/GenBank/DDBJ databases">
        <authorList>
            <consortium name="Pathogen Informatics"/>
        </authorList>
    </citation>
    <scope>NUCLEOTIDE SEQUENCE [LARGE SCALE GENOMIC DNA]</scope>
    <source>
        <strain evidence="3 4">NCTC12967</strain>
    </source>
</reference>
<dbReference type="EMBL" id="CP072385">
    <property type="protein sequence ID" value="QUC09899.1"/>
    <property type="molecule type" value="Genomic_DNA"/>
</dbReference>
<evidence type="ECO:0000313" key="4">
    <source>
        <dbReference type="Proteomes" id="UP000273044"/>
    </source>
</evidence>
<name>A0A3N4D1S9_9ACTN</name>
<accession>A0A3N4D1S9</accession>
<dbReference type="OrthoDB" id="3464494at2"/>
<dbReference type="AlphaFoldDB" id="A0A3N4D1S9"/>
<dbReference type="Proteomes" id="UP000677180">
    <property type="component" value="Chromosome"/>
</dbReference>
<gene>
    <name evidence="3" type="primary">gmuE_1</name>
    <name evidence="2" type="ORF">J5A53_08610</name>
    <name evidence="3" type="ORF">NCTC12967_01389</name>
</gene>
<dbReference type="RefSeq" id="WP_014846484.1">
    <property type="nucleotide sequence ID" value="NZ_CAURRE010000003.1"/>
</dbReference>
<evidence type="ECO:0000313" key="2">
    <source>
        <dbReference type="EMBL" id="QUC09899.1"/>
    </source>
</evidence>
<dbReference type="OMA" id="QQWFGAG"/>
<dbReference type="InterPro" id="IPR000600">
    <property type="entry name" value="ROK"/>
</dbReference>
<dbReference type="GO" id="GO:0008865">
    <property type="term" value="F:fructokinase activity"/>
    <property type="evidence" value="ECO:0007669"/>
    <property type="project" value="UniProtKB-EC"/>
</dbReference>
<dbReference type="InterPro" id="IPR036390">
    <property type="entry name" value="WH_DNA-bd_sf"/>
</dbReference>
<dbReference type="InterPro" id="IPR043129">
    <property type="entry name" value="ATPase_NBD"/>
</dbReference>
<evidence type="ECO:0000256" key="1">
    <source>
        <dbReference type="ARBA" id="ARBA00006479"/>
    </source>
</evidence>
<protein>
    <submittedName>
        <fullName evidence="3">Fructokinase</fullName>
        <ecNumber evidence="3">2.7.1.4</ecNumber>
    </submittedName>
    <submittedName>
        <fullName evidence="2">ROK family protein</fullName>
    </submittedName>
</protein>
<organism evidence="3 4">
    <name type="scientific">Arachnia propionica</name>
    <dbReference type="NCBI Taxonomy" id="1750"/>
    <lineage>
        <taxon>Bacteria</taxon>
        <taxon>Bacillati</taxon>
        <taxon>Actinomycetota</taxon>
        <taxon>Actinomycetes</taxon>
        <taxon>Propionibacteriales</taxon>
        <taxon>Propionibacteriaceae</taxon>
        <taxon>Arachnia</taxon>
    </lineage>
</organism>
<dbReference type="GeneID" id="64406862"/>
<dbReference type="SUPFAM" id="SSF46785">
    <property type="entry name" value="Winged helix' DNA-binding domain"/>
    <property type="match status" value="1"/>
</dbReference>
<dbReference type="PANTHER" id="PTHR18964:SF149">
    <property type="entry name" value="BIFUNCTIONAL UDP-N-ACETYLGLUCOSAMINE 2-EPIMERASE_N-ACETYLMANNOSAMINE KINASE"/>
    <property type="match status" value="1"/>
</dbReference>
<reference evidence="2" key="2">
    <citation type="submission" date="2021-03" db="EMBL/GenBank/DDBJ databases">
        <title>Human Oral Microbial Genomes.</title>
        <authorList>
            <person name="Johnston C.D."/>
            <person name="Chen T."/>
            <person name="Dewhirst F.E."/>
        </authorList>
    </citation>
    <scope>NUCLEOTIDE SEQUENCE</scope>
    <source>
        <strain evidence="2">F0714</strain>
    </source>
</reference>
<dbReference type="InterPro" id="IPR036388">
    <property type="entry name" value="WH-like_DNA-bd_sf"/>
</dbReference>
<proteinExistence type="inferred from homology"/>
<comment type="similarity">
    <text evidence="1">Belongs to the ROK (NagC/XylR) family.</text>
</comment>
<keyword evidence="4" id="KW-1185">Reference proteome</keyword>
<sequence length="360" mass="37934">MILNSIDPTSRLVVQTVLRHGPIARVGVAQRTGLSSGSMTRLTTPLVAAGILKEQRPVPVKQLGRPALPLVVVDDAARFVGVKVIPGELHAVVTGLAGHVRATAVRPADTSTLESTAEAVARIVEEFSAHEPSAVGVALAAAVDPLGEVRASPLLGWENGNLAALVTETCGLPCKAANDVDALTLAEHWVGHGRRTHNFAVITVGAGVGAGAVIADELLVGHQGSTGMVGEAWTTWGQKFHDVLADEPLRAAASEAAGRDVALAELRFTDDPAVSAVLDRAATALGELVVLAKQFWGPERILLTGEGIVHFENRMDRVRQVLTERRFEDIDPPELVIAEQDFHAWARGAAALATRLSLAY</sequence>
<dbReference type="PANTHER" id="PTHR18964">
    <property type="entry name" value="ROK (REPRESSOR, ORF, KINASE) FAMILY"/>
    <property type="match status" value="1"/>
</dbReference>